<gene>
    <name evidence="1" type="ORF">BDR25DRAFT_317733</name>
</gene>
<comment type="caution">
    <text evidence="1">The sequence shown here is derived from an EMBL/GenBank/DDBJ whole genome shotgun (WGS) entry which is preliminary data.</text>
</comment>
<name>A0ACB6QJM6_9PLEO</name>
<protein>
    <submittedName>
        <fullName evidence="1">Uncharacterized protein</fullName>
    </submittedName>
</protein>
<organism evidence="1 2">
    <name type="scientific">Lindgomyces ingoldianus</name>
    <dbReference type="NCBI Taxonomy" id="673940"/>
    <lineage>
        <taxon>Eukaryota</taxon>
        <taxon>Fungi</taxon>
        <taxon>Dikarya</taxon>
        <taxon>Ascomycota</taxon>
        <taxon>Pezizomycotina</taxon>
        <taxon>Dothideomycetes</taxon>
        <taxon>Pleosporomycetidae</taxon>
        <taxon>Pleosporales</taxon>
        <taxon>Lindgomycetaceae</taxon>
        <taxon>Lindgomyces</taxon>
    </lineage>
</organism>
<sequence length="444" mass="49665">MPPLAAVNNEPRSILAPKRRKRALQPQAPSRIRYTENLSHNTAYERPCGYDGTHPCTTAGLSDSSTAVESAEDANEESGLFGASSRKRLACPYYKHDIDKYRHIPTCLGPGWASVHRLKEHIYRRHAMPIHCPRCYCTFKTESDLRGHQRALEGCTVQEAKGYDGYDKEQEKKLKSKKRCISGKTEEDKWNDIYMILFPEAHPSAIPSPYYEHNIAVQGKAGTIEASVDITQFKEHLRDDIPSRAMRSLQHLCHENGTELHSLQIESLGDIVRFAVEDAIASFHMALAPATKAVARYQTAGQDAAVNPAKNFNTNPNVTDLNPPRTSLDLNAEGRMDWLETDIYFIPGPEDDPFQTDKPFNLQPVVPPNIGEEIMNHQQPFPATIADLSDYPIVLCDHFNAGMSGLGLPLQQPDSSAQAAFPTFVRRNCYSLQSSYVLTAFKKP</sequence>
<keyword evidence="2" id="KW-1185">Reference proteome</keyword>
<evidence type="ECO:0000313" key="2">
    <source>
        <dbReference type="Proteomes" id="UP000799755"/>
    </source>
</evidence>
<evidence type="ECO:0000313" key="1">
    <source>
        <dbReference type="EMBL" id="KAF2466340.1"/>
    </source>
</evidence>
<dbReference type="EMBL" id="MU003525">
    <property type="protein sequence ID" value="KAF2466340.1"/>
    <property type="molecule type" value="Genomic_DNA"/>
</dbReference>
<reference evidence="1" key="1">
    <citation type="journal article" date="2020" name="Stud. Mycol.">
        <title>101 Dothideomycetes genomes: a test case for predicting lifestyles and emergence of pathogens.</title>
        <authorList>
            <person name="Haridas S."/>
            <person name="Albert R."/>
            <person name="Binder M."/>
            <person name="Bloem J."/>
            <person name="Labutti K."/>
            <person name="Salamov A."/>
            <person name="Andreopoulos B."/>
            <person name="Baker S."/>
            <person name="Barry K."/>
            <person name="Bills G."/>
            <person name="Bluhm B."/>
            <person name="Cannon C."/>
            <person name="Castanera R."/>
            <person name="Culley D."/>
            <person name="Daum C."/>
            <person name="Ezra D."/>
            <person name="Gonzalez J."/>
            <person name="Henrissat B."/>
            <person name="Kuo A."/>
            <person name="Liang C."/>
            <person name="Lipzen A."/>
            <person name="Lutzoni F."/>
            <person name="Magnuson J."/>
            <person name="Mondo S."/>
            <person name="Nolan M."/>
            <person name="Ohm R."/>
            <person name="Pangilinan J."/>
            <person name="Park H.-J."/>
            <person name="Ramirez L."/>
            <person name="Alfaro M."/>
            <person name="Sun H."/>
            <person name="Tritt A."/>
            <person name="Yoshinaga Y."/>
            <person name="Zwiers L.-H."/>
            <person name="Turgeon B."/>
            <person name="Goodwin S."/>
            <person name="Spatafora J."/>
            <person name="Crous P."/>
            <person name="Grigoriev I."/>
        </authorList>
    </citation>
    <scope>NUCLEOTIDE SEQUENCE</scope>
    <source>
        <strain evidence="1">ATCC 200398</strain>
    </source>
</reference>
<proteinExistence type="predicted"/>
<dbReference type="Proteomes" id="UP000799755">
    <property type="component" value="Unassembled WGS sequence"/>
</dbReference>
<accession>A0ACB6QJM6</accession>